<dbReference type="CDD" id="cd00146">
    <property type="entry name" value="PKD"/>
    <property type="match status" value="1"/>
</dbReference>
<dbReference type="InterPro" id="IPR035986">
    <property type="entry name" value="PKD_dom_sf"/>
</dbReference>
<dbReference type="Pfam" id="PF18911">
    <property type="entry name" value="PKD_4"/>
    <property type="match status" value="1"/>
</dbReference>
<dbReference type="NCBIfam" id="TIGR04131">
    <property type="entry name" value="Bac_Flav_CTERM"/>
    <property type="match status" value="1"/>
</dbReference>
<proteinExistence type="predicted"/>
<dbReference type="Gene3D" id="2.120.10.30">
    <property type="entry name" value="TolB, C-terminal domain"/>
    <property type="match status" value="1"/>
</dbReference>
<dbReference type="SUPFAM" id="SSF49299">
    <property type="entry name" value="PKD domain"/>
    <property type="match status" value="1"/>
</dbReference>
<dbReference type="SUPFAM" id="SSF63829">
    <property type="entry name" value="Calcium-dependent phosphotriesterase"/>
    <property type="match status" value="1"/>
</dbReference>
<keyword evidence="4" id="KW-1185">Reference proteome</keyword>
<dbReference type="InterPro" id="IPR026341">
    <property type="entry name" value="T9SS_type_B"/>
</dbReference>
<dbReference type="InterPro" id="IPR000601">
    <property type="entry name" value="PKD_dom"/>
</dbReference>
<dbReference type="Gene3D" id="2.60.40.10">
    <property type="entry name" value="Immunoglobulins"/>
    <property type="match status" value="1"/>
</dbReference>
<dbReference type="RefSeq" id="WP_128391282.1">
    <property type="nucleotide sequence ID" value="NZ_SBII01000016.1"/>
</dbReference>
<dbReference type="InterPro" id="IPR022409">
    <property type="entry name" value="PKD/Chitinase_dom"/>
</dbReference>
<dbReference type="EMBL" id="SBII01000016">
    <property type="protein sequence ID" value="RWW91830.1"/>
    <property type="molecule type" value="Genomic_DNA"/>
</dbReference>
<organism evidence="3 4">
    <name type="scientific">Flavobacterium cerinum</name>
    <dbReference type="NCBI Taxonomy" id="2502784"/>
    <lineage>
        <taxon>Bacteria</taxon>
        <taxon>Pseudomonadati</taxon>
        <taxon>Bacteroidota</taxon>
        <taxon>Flavobacteriia</taxon>
        <taxon>Flavobacteriales</taxon>
        <taxon>Flavobacteriaceae</taxon>
        <taxon>Flavobacterium</taxon>
    </lineage>
</organism>
<dbReference type="InterPro" id="IPR013783">
    <property type="entry name" value="Ig-like_fold"/>
</dbReference>
<reference evidence="3 4" key="1">
    <citation type="submission" date="2019-01" db="EMBL/GenBank/DDBJ databases">
        <title>Flavobacterium sp. nov.,isolated from freshwater.</title>
        <authorList>
            <person name="Zhang R."/>
            <person name="Du Z.-J."/>
        </authorList>
    </citation>
    <scope>NUCLEOTIDE SEQUENCE [LARGE SCALE GENOMIC DNA]</scope>
    <source>
        <strain evidence="3 4">1E403</strain>
    </source>
</reference>
<dbReference type="PROSITE" id="PS50093">
    <property type="entry name" value="PKD"/>
    <property type="match status" value="1"/>
</dbReference>
<sequence>MKKLLQKRFLVLLVLLTGSMLHAQWQDGLWTGKQAAYWYFGQAALNFNTVPPTPLTNNQQNNPNLLFSSSESATISSPTGNLLFYATHKDIFNTNHNVMVNGNNMQGVPGSQSPLIIPRPGNPNLYYLFQVGSSTFNSYNLTYSEIDMTLDGGLGAINTTKNVLLQLDIDEKVTAVYHADKHKIWIISHKASSSDFVSYLIDSNGISTTPVISSVGMTSAPVPGGIPNQNPHKRGYLKVSPDGTKIAMAYHGVGFAGVPSVLQVFNFDNNTGTISQPIFTLSQSLNFGGLKGAYGIEFSPNSKLLYVTEQTPSRLHQYDLTAADNTAFEDSNVNISQVFSFSSSYGALQTGMDGKIYMAMDNGTLSVINNPNNIGDACGFVLNELSLAPKNAIYGLTSFITDYFKSGILHNGQCSGKEVTFSTLRIPGITSITWDFGDSTSSTDIAPSHTYTASRTYTVTAQITSNGAIQTAVTEVIIIAAPTAAAPLAKDLALCNDGTGKASFNLTGFNAAILNGQDVNSFTVTYYASQADLDSNTPIIDSNNFLTVGQTIYAVVTNTGTGCTAIIELVLKINPLPQIGTANNLKECAGVTGSAIFDLTQQNSVILAGQNQTAFTVSYHTDATEAKNGINAIPAAVNFSSSVQTIYAAVTNKETGCKSVSQFNLLVNPLPKAVTPKDMQQCKKASAASLFNLSTQNESILGGLNPNEYTITYFISSTDAQIGNNPIPNTTSFPSAGQTMYAQIKNNDTGCFSIVDFDLILTESSLLPNTFDFTGCSPFNLETITKEIQNGLSYSFYTNKKDASEKVNSITNFTAYVINEATIVYVLAENTEGCASISELEIKIGNCQIPRGISPNGDGKNDFFDLSGFNVSQLSIFNRYGVEVYNRSNYTNEWTGQTDKGDELPTGTYYYMMESNDGKSQTGWVYINRQE</sequence>
<feature type="domain" description="PKD" evidence="2">
    <location>
        <begin position="427"/>
        <end position="486"/>
    </location>
</feature>
<dbReference type="Pfam" id="PF13585">
    <property type="entry name" value="CHU_C"/>
    <property type="match status" value="1"/>
</dbReference>
<feature type="chain" id="PRO_5019485220" evidence="1">
    <location>
        <begin position="24"/>
        <end position="931"/>
    </location>
</feature>
<feature type="signal peptide" evidence="1">
    <location>
        <begin position="1"/>
        <end position="23"/>
    </location>
</feature>
<accession>A0A444GLD8</accession>
<dbReference type="OrthoDB" id="9765926at2"/>
<keyword evidence="1" id="KW-0732">Signal</keyword>
<evidence type="ECO:0000313" key="3">
    <source>
        <dbReference type="EMBL" id="RWW91830.1"/>
    </source>
</evidence>
<dbReference type="InterPro" id="IPR011042">
    <property type="entry name" value="6-blade_b-propeller_TolB-like"/>
</dbReference>
<protein>
    <submittedName>
        <fullName evidence="3">T9SS type B sorting domain-containing protein</fullName>
    </submittedName>
</protein>
<comment type="caution">
    <text evidence="3">The sequence shown here is derived from an EMBL/GenBank/DDBJ whole genome shotgun (WGS) entry which is preliminary data.</text>
</comment>
<evidence type="ECO:0000256" key="1">
    <source>
        <dbReference type="SAM" id="SignalP"/>
    </source>
</evidence>
<dbReference type="AlphaFoldDB" id="A0A444GLD8"/>
<evidence type="ECO:0000259" key="2">
    <source>
        <dbReference type="PROSITE" id="PS50093"/>
    </source>
</evidence>
<name>A0A444GLD8_9FLAO</name>
<dbReference type="SMART" id="SM00089">
    <property type="entry name" value="PKD"/>
    <property type="match status" value="1"/>
</dbReference>
<dbReference type="Proteomes" id="UP000287527">
    <property type="component" value="Unassembled WGS sequence"/>
</dbReference>
<gene>
    <name evidence="3" type="ORF">EPI11_17465</name>
</gene>
<evidence type="ECO:0000313" key="4">
    <source>
        <dbReference type="Proteomes" id="UP000287527"/>
    </source>
</evidence>